<comment type="cofactor">
    <cofactor evidence="2">
        <name>Mg(2+)</name>
        <dbReference type="ChEBI" id="CHEBI:18420"/>
    </cofactor>
</comment>
<dbReference type="PRINTS" id="PR01180">
    <property type="entry name" value="ARGDCRBXLASE"/>
</dbReference>
<dbReference type="Proteomes" id="UP001484239">
    <property type="component" value="Unassembled WGS sequence"/>
</dbReference>
<dbReference type="Gene3D" id="3.20.20.10">
    <property type="entry name" value="Alanine racemase"/>
    <property type="match status" value="1"/>
</dbReference>
<sequence>MPEHRDDADHDRWTPRHSAELYGLEDWGGGYFGVSEQGTVVAYPHGSPEHAIDLHEVVRGLEARDLQPPVVLRFDDILAHRMGHLRRAFDDAIAEAEYQGRYTCVYPIKVNQQRHLCEEIRDVGRTLGFGLEAGSKPELIAGLALTEGHNDMLFVCNGFKDEEFIETVILAAKMGRNILPVVEQTHELDLIARSAERHDVTPRFGVRAKLASGGVGRWAGSAGFRGKFGLSVSQILAAVDQLREQELLDGLQMLHCHIGSQIYDIRTLKYAVSELTHLYVELVKLGAPMGVLDLGGGLGVDYDGSQSARDSSINYTLEEYASDIVHRVKAICDDADVAHPHIVTESGRALVSHSGVLVFQVLGSRTFPDEPDQALVKRALEQDSDETPQPLLDLVDAWERLQDGADPGEVYHDAEHALSEAVSLFSLGYMDITCRAATEEIYWAIGMRLLAEEGDDLPEDFADLPDRLGDIYFSNFSLFQSLIDAWGIDQIFPIMPIHRLDERPDRRGTLADITCDSDGKVDRFPGAAEPETTLPLHRLRKGGDGGPAGEYEPYYLAVFLTGAYQETLGDLHNLFGDTHAVHVVANGDGGWSLDEVVEGDTVREVLRFVQFSPDDMRRALRKEIESAVASKHLTLREAVRMRRFLDDGLDGYTYLE</sequence>
<evidence type="ECO:0000256" key="11">
    <source>
        <dbReference type="ARBA" id="ARBA00023115"/>
    </source>
</evidence>
<dbReference type="InterPro" id="IPR040634">
    <property type="entry name" value="Arg_decarb_HB"/>
</dbReference>
<evidence type="ECO:0000313" key="17">
    <source>
        <dbReference type="EMBL" id="MEK9501426.1"/>
    </source>
</evidence>
<feature type="domain" description="Arginine decarboxylase helical bundle" evidence="15">
    <location>
        <begin position="385"/>
        <end position="449"/>
    </location>
</feature>
<dbReference type="RefSeq" id="WP_405275761.1">
    <property type="nucleotide sequence ID" value="NZ_CP144380.1"/>
</dbReference>
<evidence type="ECO:0000256" key="5">
    <source>
        <dbReference type="ARBA" id="ARBA00012426"/>
    </source>
</evidence>
<keyword evidence="10" id="KW-0745">Spermidine biosynthesis</keyword>
<feature type="domain" description="Arginine decarboxylase C-terminal helical" evidence="16">
    <location>
        <begin position="602"/>
        <end position="655"/>
    </location>
</feature>
<dbReference type="NCBIfam" id="TIGR01273">
    <property type="entry name" value="speA"/>
    <property type="match status" value="1"/>
</dbReference>
<dbReference type="InterPro" id="IPR000183">
    <property type="entry name" value="Orn/DAP/Arg_de-COase"/>
</dbReference>
<keyword evidence="9" id="KW-0663">Pyridoxal phosphate</keyword>
<dbReference type="PROSITE" id="PS00879">
    <property type="entry name" value="ODR_DC_2_2"/>
    <property type="match status" value="1"/>
</dbReference>
<dbReference type="InterPro" id="IPR029066">
    <property type="entry name" value="PLP-binding_barrel"/>
</dbReference>
<reference evidence="17 18" key="1">
    <citation type="submission" date="2024-02" db="EMBL/GenBank/DDBJ databases">
        <title>A novel Gemmatimonadota bacterium.</title>
        <authorList>
            <person name="Du Z.-J."/>
            <person name="Ye Y.-Q."/>
        </authorList>
    </citation>
    <scope>NUCLEOTIDE SEQUENCE [LARGE SCALE GENOMIC DNA]</scope>
    <source>
        <strain evidence="17 18">DH-20</strain>
    </source>
</reference>
<feature type="domain" description="Orn/DAP/Arg decarboxylase 2 N-terminal" evidence="14">
    <location>
        <begin position="97"/>
        <end position="352"/>
    </location>
</feature>
<dbReference type="EC" id="4.1.1.19" evidence="5 13"/>
<evidence type="ECO:0000256" key="4">
    <source>
        <dbReference type="ARBA" id="ARBA00008357"/>
    </source>
</evidence>
<dbReference type="PANTHER" id="PTHR43295:SF9">
    <property type="entry name" value="BIOSYNTHETIC ARGININE DECARBOXYLASE"/>
    <property type="match status" value="1"/>
</dbReference>
<dbReference type="Pfam" id="PF02784">
    <property type="entry name" value="Orn_Arg_deC_N"/>
    <property type="match status" value="1"/>
</dbReference>
<proteinExistence type="inferred from homology"/>
<comment type="cofactor">
    <cofactor evidence="1">
        <name>pyridoxal 5'-phosphate</name>
        <dbReference type="ChEBI" id="CHEBI:597326"/>
    </cofactor>
</comment>
<evidence type="ECO:0000256" key="12">
    <source>
        <dbReference type="ARBA" id="ARBA00023239"/>
    </source>
</evidence>
<keyword evidence="11" id="KW-0620">Polyamine biosynthesis</keyword>
<keyword evidence="7" id="KW-0210">Decarboxylase</keyword>
<dbReference type="CDD" id="cd06830">
    <property type="entry name" value="PLPDE_III_ADC"/>
    <property type="match status" value="1"/>
</dbReference>
<dbReference type="InterPro" id="IPR009006">
    <property type="entry name" value="Ala_racemase/Decarboxylase_C"/>
</dbReference>
<comment type="similarity">
    <text evidence="4">Belongs to the Orn/Lys/Arg decarboxylase class-II family. SpeA subfamily.</text>
</comment>
<evidence type="ECO:0000256" key="13">
    <source>
        <dbReference type="NCBIfam" id="TIGR01273"/>
    </source>
</evidence>
<dbReference type="PRINTS" id="PR01179">
    <property type="entry name" value="ODADCRBXLASE"/>
</dbReference>
<dbReference type="InterPro" id="IPR022657">
    <property type="entry name" value="De-COase2_CS"/>
</dbReference>
<dbReference type="GO" id="GO:0008792">
    <property type="term" value="F:arginine decarboxylase activity"/>
    <property type="evidence" value="ECO:0007669"/>
    <property type="project" value="UniProtKB-EC"/>
</dbReference>
<dbReference type="Gene3D" id="1.10.287.3440">
    <property type="match status" value="1"/>
</dbReference>
<comment type="caution">
    <text evidence="17">The sequence shown here is derived from an EMBL/GenBank/DDBJ whole genome shotgun (WGS) entry which is preliminary data.</text>
</comment>
<name>A0ABU9EA51_9BACT</name>
<dbReference type="Pfam" id="PF17810">
    <property type="entry name" value="Arg_decarb_HB"/>
    <property type="match status" value="1"/>
</dbReference>
<evidence type="ECO:0000256" key="8">
    <source>
        <dbReference type="ARBA" id="ARBA00022842"/>
    </source>
</evidence>
<dbReference type="InterPro" id="IPR022644">
    <property type="entry name" value="De-COase2_N"/>
</dbReference>
<dbReference type="EMBL" id="JBBHLI010000005">
    <property type="protein sequence ID" value="MEK9501426.1"/>
    <property type="molecule type" value="Genomic_DNA"/>
</dbReference>
<evidence type="ECO:0000256" key="9">
    <source>
        <dbReference type="ARBA" id="ARBA00022898"/>
    </source>
</evidence>
<keyword evidence="12 17" id="KW-0456">Lyase</keyword>
<evidence type="ECO:0000259" key="14">
    <source>
        <dbReference type="Pfam" id="PF02784"/>
    </source>
</evidence>
<evidence type="ECO:0000256" key="3">
    <source>
        <dbReference type="ARBA" id="ARBA00002257"/>
    </source>
</evidence>
<keyword evidence="6" id="KW-0479">Metal-binding</keyword>
<dbReference type="InterPro" id="IPR002985">
    <property type="entry name" value="Arg_decrbxlase"/>
</dbReference>
<dbReference type="Gene3D" id="1.20.58.930">
    <property type="match status" value="1"/>
</dbReference>
<gene>
    <name evidence="17" type="primary">speA</name>
    <name evidence="17" type="ORF">WI372_10600</name>
</gene>
<evidence type="ECO:0000259" key="15">
    <source>
        <dbReference type="Pfam" id="PF17810"/>
    </source>
</evidence>
<evidence type="ECO:0000256" key="10">
    <source>
        <dbReference type="ARBA" id="ARBA00023066"/>
    </source>
</evidence>
<keyword evidence="18" id="KW-1185">Reference proteome</keyword>
<dbReference type="SUPFAM" id="SSF51419">
    <property type="entry name" value="PLP-binding barrel"/>
    <property type="match status" value="1"/>
</dbReference>
<accession>A0ABU9EA51</accession>
<evidence type="ECO:0000256" key="7">
    <source>
        <dbReference type="ARBA" id="ARBA00022793"/>
    </source>
</evidence>
<dbReference type="NCBIfam" id="NF003763">
    <property type="entry name" value="PRK05354.1"/>
    <property type="match status" value="1"/>
</dbReference>
<keyword evidence="8" id="KW-0460">Magnesium</keyword>
<dbReference type="Gene3D" id="2.40.37.10">
    <property type="entry name" value="Lyase, Ornithine Decarboxylase, Chain A, domain 1"/>
    <property type="match status" value="1"/>
</dbReference>
<dbReference type="PANTHER" id="PTHR43295">
    <property type="entry name" value="ARGININE DECARBOXYLASE"/>
    <property type="match status" value="1"/>
</dbReference>
<evidence type="ECO:0000256" key="1">
    <source>
        <dbReference type="ARBA" id="ARBA00001933"/>
    </source>
</evidence>
<dbReference type="PIRSF" id="PIRSF001336">
    <property type="entry name" value="Arg_decrbxlase"/>
    <property type="match status" value="1"/>
</dbReference>
<evidence type="ECO:0000256" key="6">
    <source>
        <dbReference type="ARBA" id="ARBA00022723"/>
    </source>
</evidence>
<organism evidence="17 18">
    <name type="scientific">Gaopeijia maritima</name>
    <dbReference type="NCBI Taxonomy" id="3119007"/>
    <lineage>
        <taxon>Bacteria</taxon>
        <taxon>Pseudomonadati</taxon>
        <taxon>Gemmatimonadota</taxon>
        <taxon>Longimicrobiia</taxon>
        <taxon>Gaopeijiales</taxon>
        <taxon>Gaopeijiaceae</taxon>
        <taxon>Gaopeijia</taxon>
    </lineage>
</organism>
<protein>
    <recommendedName>
        <fullName evidence="5 13">Arginine decarboxylase</fullName>
        <ecNumber evidence="5 13">4.1.1.19</ecNumber>
    </recommendedName>
</protein>
<evidence type="ECO:0000259" key="16">
    <source>
        <dbReference type="Pfam" id="PF17944"/>
    </source>
</evidence>
<evidence type="ECO:0000313" key="18">
    <source>
        <dbReference type="Proteomes" id="UP001484239"/>
    </source>
</evidence>
<evidence type="ECO:0000256" key="2">
    <source>
        <dbReference type="ARBA" id="ARBA00001946"/>
    </source>
</evidence>
<dbReference type="InterPro" id="IPR041128">
    <property type="entry name" value="Arg_decarbox_C"/>
</dbReference>
<dbReference type="Pfam" id="PF17944">
    <property type="entry name" value="Arg_decarbox_C"/>
    <property type="match status" value="1"/>
</dbReference>
<comment type="function">
    <text evidence="3">Catalyzes the biosynthesis of agmatine from arginine.</text>
</comment>